<protein>
    <submittedName>
        <fullName evidence="3">Nitroreductase family deazaflavin-dependent oxidoreductase</fullName>
    </submittedName>
</protein>
<accession>A0A545AMF4</accession>
<comment type="catalytic activity">
    <reaction evidence="2">
        <text>oxidized coenzyme F420-(gamma-L-Glu)(n) + a quinol + H(+) = reduced coenzyme F420-(gamma-L-Glu)(n) + a quinone</text>
        <dbReference type="Rhea" id="RHEA:39663"/>
        <dbReference type="Rhea" id="RHEA-COMP:12939"/>
        <dbReference type="Rhea" id="RHEA-COMP:14378"/>
        <dbReference type="ChEBI" id="CHEBI:15378"/>
        <dbReference type="ChEBI" id="CHEBI:24646"/>
        <dbReference type="ChEBI" id="CHEBI:132124"/>
        <dbReference type="ChEBI" id="CHEBI:133980"/>
        <dbReference type="ChEBI" id="CHEBI:139511"/>
    </reaction>
</comment>
<dbReference type="PANTHER" id="PTHR39428:SF1">
    <property type="entry name" value="F420H(2)-DEPENDENT QUINONE REDUCTASE RV1261C"/>
    <property type="match status" value="1"/>
</dbReference>
<dbReference type="Gene3D" id="2.30.110.10">
    <property type="entry name" value="Electron Transport, Fmn-binding Protein, Chain A"/>
    <property type="match status" value="1"/>
</dbReference>
<dbReference type="InterPro" id="IPR004378">
    <property type="entry name" value="F420H2_quin_Rdtase"/>
</dbReference>
<evidence type="ECO:0000256" key="1">
    <source>
        <dbReference type="ARBA" id="ARBA00008710"/>
    </source>
</evidence>
<evidence type="ECO:0000256" key="2">
    <source>
        <dbReference type="ARBA" id="ARBA00049106"/>
    </source>
</evidence>
<dbReference type="GO" id="GO:0005886">
    <property type="term" value="C:plasma membrane"/>
    <property type="evidence" value="ECO:0007669"/>
    <property type="project" value="TreeGrafter"/>
</dbReference>
<dbReference type="EMBL" id="VIRS01000018">
    <property type="protein sequence ID" value="TQS42524.1"/>
    <property type="molecule type" value="Genomic_DNA"/>
</dbReference>
<comment type="similarity">
    <text evidence="1">Belongs to the F420H(2)-dependent quinone reductase family.</text>
</comment>
<dbReference type="Pfam" id="PF04075">
    <property type="entry name" value="F420H2_quin_red"/>
    <property type="match status" value="1"/>
</dbReference>
<organism evidence="3 4">
    <name type="scientific">Cryptosporangium phraense</name>
    <dbReference type="NCBI Taxonomy" id="2593070"/>
    <lineage>
        <taxon>Bacteria</taxon>
        <taxon>Bacillati</taxon>
        <taxon>Actinomycetota</taxon>
        <taxon>Actinomycetes</taxon>
        <taxon>Cryptosporangiales</taxon>
        <taxon>Cryptosporangiaceae</taxon>
        <taxon>Cryptosporangium</taxon>
    </lineage>
</organism>
<evidence type="ECO:0000313" key="4">
    <source>
        <dbReference type="Proteomes" id="UP000317982"/>
    </source>
</evidence>
<dbReference type="RefSeq" id="WP_142707213.1">
    <property type="nucleotide sequence ID" value="NZ_VIRS01000018.1"/>
</dbReference>
<sequence length="140" mass="15757">MTSALELHGTPHVDRYLETNGEDGYHWRNGTTILLLFTKGRKSGEQRTHALIFRPWGDGSYLVVASKGGNDVAPAWFLNLEADPAVEVQVKGDRFAARARVATPEEKPGMWAEMVSAWPDYDEYQKKTSREIPVVVLERV</sequence>
<dbReference type="InterPro" id="IPR012349">
    <property type="entry name" value="Split_barrel_FMN-bd"/>
</dbReference>
<keyword evidence="4" id="KW-1185">Reference proteome</keyword>
<dbReference type="NCBIfam" id="TIGR00026">
    <property type="entry name" value="hi_GC_TIGR00026"/>
    <property type="match status" value="1"/>
</dbReference>
<dbReference type="InParanoid" id="A0A545AMF4"/>
<gene>
    <name evidence="3" type="ORF">FL583_24830</name>
</gene>
<reference evidence="3 4" key="1">
    <citation type="submission" date="2019-07" db="EMBL/GenBank/DDBJ databases">
        <title>Cryptosporangium phraense sp. nov., isolated from plant litter.</title>
        <authorList>
            <person name="Suriyachadkun C."/>
        </authorList>
    </citation>
    <scope>NUCLEOTIDE SEQUENCE [LARGE SCALE GENOMIC DNA]</scope>
    <source>
        <strain evidence="3 4">A-T 5661</strain>
    </source>
</reference>
<name>A0A545AMF4_9ACTN</name>
<dbReference type="GO" id="GO:0016491">
    <property type="term" value="F:oxidoreductase activity"/>
    <property type="evidence" value="ECO:0007669"/>
    <property type="project" value="InterPro"/>
</dbReference>
<dbReference type="Proteomes" id="UP000317982">
    <property type="component" value="Unassembled WGS sequence"/>
</dbReference>
<dbReference type="GO" id="GO:0070967">
    <property type="term" value="F:coenzyme F420 binding"/>
    <property type="evidence" value="ECO:0007669"/>
    <property type="project" value="TreeGrafter"/>
</dbReference>
<evidence type="ECO:0000313" key="3">
    <source>
        <dbReference type="EMBL" id="TQS42524.1"/>
    </source>
</evidence>
<dbReference type="AlphaFoldDB" id="A0A545AMF4"/>
<proteinExistence type="inferred from homology"/>
<dbReference type="PANTHER" id="PTHR39428">
    <property type="entry name" value="F420H(2)-DEPENDENT QUINONE REDUCTASE RV1261C"/>
    <property type="match status" value="1"/>
</dbReference>
<dbReference type="OrthoDB" id="8225825at2"/>
<comment type="caution">
    <text evidence="3">The sequence shown here is derived from an EMBL/GenBank/DDBJ whole genome shotgun (WGS) entry which is preliminary data.</text>
</comment>